<gene>
    <name evidence="2" type="ORF">RIMI_LOCUS18433327</name>
</gene>
<dbReference type="Proteomes" id="UP001176940">
    <property type="component" value="Unassembled WGS sequence"/>
</dbReference>
<comment type="caution">
    <text evidence="2">The sequence shown here is derived from an EMBL/GenBank/DDBJ whole genome shotgun (WGS) entry which is preliminary data.</text>
</comment>
<proteinExistence type="predicted"/>
<feature type="region of interest" description="Disordered" evidence="1">
    <location>
        <begin position="1"/>
        <end position="35"/>
    </location>
</feature>
<protein>
    <submittedName>
        <fullName evidence="2">Uncharacterized protein</fullName>
    </submittedName>
</protein>
<dbReference type="EMBL" id="CAUEEQ010056188">
    <property type="protein sequence ID" value="CAJ0962919.1"/>
    <property type="molecule type" value="Genomic_DNA"/>
</dbReference>
<organism evidence="2 3">
    <name type="scientific">Ranitomeya imitator</name>
    <name type="common">mimic poison frog</name>
    <dbReference type="NCBI Taxonomy" id="111125"/>
    <lineage>
        <taxon>Eukaryota</taxon>
        <taxon>Metazoa</taxon>
        <taxon>Chordata</taxon>
        <taxon>Craniata</taxon>
        <taxon>Vertebrata</taxon>
        <taxon>Euteleostomi</taxon>
        <taxon>Amphibia</taxon>
        <taxon>Batrachia</taxon>
        <taxon>Anura</taxon>
        <taxon>Neobatrachia</taxon>
        <taxon>Hyloidea</taxon>
        <taxon>Dendrobatidae</taxon>
        <taxon>Dendrobatinae</taxon>
        <taxon>Ranitomeya</taxon>
    </lineage>
</organism>
<evidence type="ECO:0000256" key="1">
    <source>
        <dbReference type="SAM" id="MobiDB-lite"/>
    </source>
</evidence>
<name>A0ABN9MA46_9NEOB</name>
<sequence>MPECTQTSKKKSYSSSNSSSSGGDAAPTRGREMVKEKKVTYDLDEQKYKFIGEIQVGVHFKTPIKSRPFYLFIPVILINSKFYRRSNDSASASIYRKIRKRSLTRTDVTTFFRTMRIRFPGKMDEDETCAKL</sequence>
<accession>A0ABN9MA46</accession>
<evidence type="ECO:0000313" key="2">
    <source>
        <dbReference type="EMBL" id="CAJ0962919.1"/>
    </source>
</evidence>
<keyword evidence="3" id="KW-1185">Reference proteome</keyword>
<reference evidence="2" key="1">
    <citation type="submission" date="2023-07" db="EMBL/GenBank/DDBJ databases">
        <authorList>
            <person name="Stuckert A."/>
        </authorList>
    </citation>
    <scope>NUCLEOTIDE SEQUENCE</scope>
</reference>
<evidence type="ECO:0000313" key="3">
    <source>
        <dbReference type="Proteomes" id="UP001176940"/>
    </source>
</evidence>